<dbReference type="PANTHER" id="PTHR21064:SF6">
    <property type="entry name" value="AMINOGLYCOSIDE PHOSPHOTRANSFERASE DOMAIN-CONTAINING PROTEIN"/>
    <property type="match status" value="1"/>
</dbReference>
<dbReference type="GO" id="GO:0019202">
    <property type="term" value="F:amino acid kinase activity"/>
    <property type="evidence" value="ECO:0007669"/>
    <property type="project" value="TreeGrafter"/>
</dbReference>
<sequence length="334" mass="38591">MNDDNRTTKTWAEEISAHLKDRFGLKVLEAFPIDKGWINVKWRMMTDDGPRFVKFYHPDRYKLHLRPERRSAMENTLRLQQGLHSNGVPSPQVYLHEGKALQQTRSGLIYTLQGWADGATLEAGAFNCAQMADLGEAAGRMHRWLAQVPPADKPAWQPDKAAYLEEWKNNWRKAAEAGDQTVLGWLERSRARVAAMDFSLFENSPTGWLHWDLWSDNLLFRDQRLAGIVDYDRMAMAYPEIDVARAILSGALQRGELRSDAVQAFMEGYRAHHPAPPGMVSRAIRMLYLIESIWWLRADVRQESELTGLLRRFIEEIQWIEEHMDELAEMLDGE</sequence>
<dbReference type="SUPFAM" id="SSF56112">
    <property type="entry name" value="Protein kinase-like (PK-like)"/>
    <property type="match status" value="1"/>
</dbReference>
<dbReference type="RefSeq" id="WP_185120808.1">
    <property type="nucleotide sequence ID" value="NZ_JACJVQ010000013.1"/>
</dbReference>
<name>A0A841SZD7_9BACL</name>
<evidence type="ECO:0000259" key="2">
    <source>
        <dbReference type="Pfam" id="PF01636"/>
    </source>
</evidence>
<dbReference type="InterPro" id="IPR050249">
    <property type="entry name" value="Pseudomonas-type_ThrB"/>
</dbReference>
<reference evidence="3 4" key="1">
    <citation type="submission" date="2020-08" db="EMBL/GenBank/DDBJ databases">
        <title>Cohnella phylogeny.</title>
        <authorList>
            <person name="Dunlap C."/>
        </authorList>
    </citation>
    <scope>NUCLEOTIDE SEQUENCE [LARGE SCALE GENOMIC DNA]</scope>
    <source>
        <strain evidence="3 4">DSM 25241</strain>
    </source>
</reference>
<gene>
    <name evidence="3" type="ORF">H7B67_15855</name>
</gene>
<dbReference type="PANTHER" id="PTHR21064">
    <property type="entry name" value="AMINOGLYCOSIDE PHOSPHOTRANSFERASE DOMAIN-CONTAINING PROTEIN-RELATED"/>
    <property type="match status" value="1"/>
</dbReference>
<keyword evidence="4" id="KW-1185">Reference proteome</keyword>
<evidence type="ECO:0000256" key="1">
    <source>
        <dbReference type="ARBA" id="ARBA00038240"/>
    </source>
</evidence>
<keyword evidence="3" id="KW-0808">Transferase</keyword>
<dbReference type="Proteomes" id="UP000535838">
    <property type="component" value="Unassembled WGS sequence"/>
</dbReference>
<protein>
    <submittedName>
        <fullName evidence="3">Phosphotransferase</fullName>
    </submittedName>
</protein>
<dbReference type="InterPro" id="IPR002575">
    <property type="entry name" value="Aminoglycoside_PTrfase"/>
</dbReference>
<comment type="caution">
    <text evidence="3">The sequence shown here is derived from an EMBL/GenBank/DDBJ whole genome shotgun (WGS) entry which is preliminary data.</text>
</comment>
<dbReference type="AlphaFoldDB" id="A0A841SZD7"/>
<comment type="similarity">
    <text evidence="1">Belongs to the pseudomonas-type ThrB family.</text>
</comment>
<dbReference type="Pfam" id="PF01636">
    <property type="entry name" value="APH"/>
    <property type="match status" value="1"/>
</dbReference>
<accession>A0A841SZD7</accession>
<evidence type="ECO:0000313" key="3">
    <source>
        <dbReference type="EMBL" id="MBB6635595.1"/>
    </source>
</evidence>
<organism evidence="3 4">
    <name type="scientific">Cohnella thailandensis</name>
    <dbReference type="NCBI Taxonomy" id="557557"/>
    <lineage>
        <taxon>Bacteria</taxon>
        <taxon>Bacillati</taxon>
        <taxon>Bacillota</taxon>
        <taxon>Bacilli</taxon>
        <taxon>Bacillales</taxon>
        <taxon>Paenibacillaceae</taxon>
        <taxon>Cohnella</taxon>
    </lineage>
</organism>
<dbReference type="EMBL" id="JACJVQ010000013">
    <property type="protein sequence ID" value="MBB6635595.1"/>
    <property type="molecule type" value="Genomic_DNA"/>
</dbReference>
<dbReference type="InterPro" id="IPR011009">
    <property type="entry name" value="Kinase-like_dom_sf"/>
</dbReference>
<proteinExistence type="inferred from homology"/>
<dbReference type="Gene3D" id="3.90.1200.10">
    <property type="match status" value="1"/>
</dbReference>
<dbReference type="Gene3D" id="3.30.200.20">
    <property type="entry name" value="Phosphorylase Kinase, domain 1"/>
    <property type="match status" value="1"/>
</dbReference>
<feature type="domain" description="Aminoglycoside phosphotransferase" evidence="2">
    <location>
        <begin position="32"/>
        <end position="271"/>
    </location>
</feature>
<evidence type="ECO:0000313" key="4">
    <source>
        <dbReference type="Proteomes" id="UP000535838"/>
    </source>
</evidence>